<dbReference type="NCBIfam" id="TIGR01444">
    <property type="entry name" value="fkbM_fam"/>
    <property type="match status" value="1"/>
</dbReference>
<dbReference type="Proteomes" id="UP001297540">
    <property type="component" value="Chromosome"/>
</dbReference>
<dbReference type="InterPro" id="IPR006342">
    <property type="entry name" value="FkbM_mtfrase"/>
</dbReference>
<dbReference type="GO" id="GO:0032259">
    <property type="term" value="P:methylation"/>
    <property type="evidence" value="ECO:0007669"/>
    <property type="project" value="UniProtKB-KW"/>
</dbReference>
<dbReference type="GO" id="GO:0008171">
    <property type="term" value="F:O-methyltransferase activity"/>
    <property type="evidence" value="ECO:0007669"/>
    <property type="project" value="TreeGrafter"/>
</dbReference>
<gene>
    <name evidence="3" type="ORF">GNQ48_08215</name>
    <name evidence="4" type="ORF">L4V69_05075</name>
</gene>
<dbReference type="Gene3D" id="3.40.50.150">
    <property type="entry name" value="Vaccinia Virus protein VP39"/>
    <property type="match status" value="1"/>
</dbReference>
<dbReference type="PANTHER" id="PTHR36973">
    <property type="entry name" value="SLL1456 PROTEIN-RELATED"/>
    <property type="match status" value="1"/>
</dbReference>
<dbReference type="SUPFAM" id="SSF53335">
    <property type="entry name" value="S-adenosyl-L-methionine-dependent methyltransferases"/>
    <property type="match status" value="1"/>
</dbReference>
<dbReference type="InterPro" id="IPR029063">
    <property type="entry name" value="SAM-dependent_MTases_sf"/>
</dbReference>
<keyword evidence="3" id="KW-0808">Transferase</keyword>
<name>A0A080VRF8_PSEAI</name>
<reference evidence="4" key="2">
    <citation type="submission" date="2023-06" db="EMBL/GenBank/DDBJ databases">
        <authorList>
            <consortium name="Clinical and Environmental Microbiology Branch: Whole genome sequencing antimicrobial resistance pathogens in the healthcare setting"/>
        </authorList>
    </citation>
    <scope>NUCLEOTIDE SEQUENCE</scope>
    <source>
        <strain evidence="4">2021CK-01020</strain>
    </source>
</reference>
<keyword evidence="3" id="KW-0489">Methyltransferase</keyword>
<dbReference type="EMBL" id="CP136986">
    <property type="protein sequence ID" value="WOS78513.1"/>
    <property type="molecule type" value="Genomic_DNA"/>
</dbReference>
<dbReference type="EMBL" id="WOAD01000004">
    <property type="protein sequence ID" value="MUI34989.1"/>
    <property type="molecule type" value="Genomic_DNA"/>
</dbReference>
<dbReference type="InterPro" id="IPR053188">
    <property type="entry name" value="FkbM_Methyltransferase"/>
</dbReference>
<evidence type="ECO:0000313" key="4">
    <source>
        <dbReference type="EMBL" id="WOS78513.1"/>
    </source>
</evidence>
<evidence type="ECO:0000313" key="3">
    <source>
        <dbReference type="EMBL" id="MUI34989.1"/>
    </source>
</evidence>
<proteinExistence type="predicted"/>
<dbReference type="RefSeq" id="WP_003084414.1">
    <property type="nucleotide sequence ID" value="NZ_AP014622.1"/>
</dbReference>
<protein>
    <submittedName>
        <fullName evidence="3">FkbM family methyltransferase</fullName>
    </submittedName>
</protein>
<dbReference type="Proteomes" id="UP000433532">
    <property type="component" value="Unassembled WGS sequence"/>
</dbReference>
<evidence type="ECO:0000256" key="1">
    <source>
        <dbReference type="SAM" id="Coils"/>
    </source>
</evidence>
<dbReference type="Pfam" id="PF05050">
    <property type="entry name" value="Methyltransf_21"/>
    <property type="match status" value="1"/>
</dbReference>
<evidence type="ECO:0000259" key="2">
    <source>
        <dbReference type="Pfam" id="PF05050"/>
    </source>
</evidence>
<feature type="domain" description="Methyltransferase FkbM" evidence="2">
    <location>
        <begin position="29"/>
        <end position="186"/>
    </location>
</feature>
<reference evidence="3 5" key="1">
    <citation type="submission" date="2019-11" db="EMBL/GenBank/DDBJ databases">
        <title>Genomes of ocular Pseudomonas aeruginosa isolates.</title>
        <authorList>
            <person name="Khan M."/>
            <person name="Rice S.A."/>
            <person name="Willcox M.D.P."/>
            <person name="Stapleton F."/>
        </authorList>
    </citation>
    <scope>NUCLEOTIDE SEQUENCE [LARGE SCALE GENOMIC DNA]</scope>
    <source>
        <strain evidence="3 5">PA221</strain>
    </source>
</reference>
<feature type="coiled-coil region" evidence="1">
    <location>
        <begin position="230"/>
        <end position="257"/>
    </location>
</feature>
<dbReference type="KEGG" id="paeb:NCGM1900_0346"/>
<dbReference type="eggNOG" id="COG3206">
    <property type="taxonomic scope" value="Bacteria"/>
</dbReference>
<evidence type="ECO:0000313" key="5">
    <source>
        <dbReference type="Proteomes" id="UP000433532"/>
    </source>
</evidence>
<sequence>MPFVSYAQNLEDVRLWRALKLFPRGFYIDVGANHPRIDSVTLAFYERGWRGINIEPLPHLHRELERERPEDLNLNLAIGEREGRATLYEMAASGLSTLDPELARQRQAEGCTATPREVMVSTLDAICAAHVEGPIHFLKIDVEGLEGAVLRGLDLNRWRPWLILAETPFDHDPEWKAPLLAAGYRFVHFDGLNGYYLAEEQARLEGAFALPPNLLDDFQLCHGHAMSHPVAPLEQALEQALQRAEDAERALRDWRALPWYRRLFG</sequence>
<accession>A0A080VRF8</accession>
<organism evidence="3 5">
    <name type="scientific">Pseudomonas aeruginosa</name>
    <dbReference type="NCBI Taxonomy" id="287"/>
    <lineage>
        <taxon>Bacteria</taxon>
        <taxon>Pseudomonadati</taxon>
        <taxon>Pseudomonadota</taxon>
        <taxon>Gammaproteobacteria</taxon>
        <taxon>Pseudomonadales</taxon>
        <taxon>Pseudomonadaceae</taxon>
        <taxon>Pseudomonas</taxon>
    </lineage>
</organism>
<reference evidence="4" key="3">
    <citation type="submission" date="2023-10" db="EMBL/GenBank/DDBJ databases">
        <title>Pathogen: clinical or host-associated sample.</title>
        <authorList>
            <person name="Hergert J."/>
            <person name="Casey R."/>
            <person name="Wagner J."/>
            <person name="Young E.L."/>
            <person name="Oakeson K.F."/>
        </authorList>
    </citation>
    <scope>NUCLEOTIDE SEQUENCE</scope>
    <source>
        <strain evidence="4">2021CK-01020</strain>
    </source>
</reference>
<dbReference type="AlphaFoldDB" id="A0A080VRF8"/>
<keyword evidence="1" id="KW-0175">Coiled coil</keyword>
<dbReference type="PANTHER" id="PTHR36973:SF4">
    <property type="entry name" value="NODULATION PROTEIN"/>
    <property type="match status" value="1"/>
</dbReference>